<evidence type="ECO:0000313" key="3">
    <source>
        <dbReference type="Proteomes" id="UP000298663"/>
    </source>
</evidence>
<dbReference type="AlphaFoldDB" id="A0A4U5P9Q1"/>
<organism evidence="2 3">
    <name type="scientific">Steinernema carpocapsae</name>
    <name type="common">Entomopathogenic nematode</name>
    <dbReference type="NCBI Taxonomy" id="34508"/>
    <lineage>
        <taxon>Eukaryota</taxon>
        <taxon>Metazoa</taxon>
        <taxon>Ecdysozoa</taxon>
        <taxon>Nematoda</taxon>
        <taxon>Chromadorea</taxon>
        <taxon>Rhabditida</taxon>
        <taxon>Tylenchina</taxon>
        <taxon>Panagrolaimomorpha</taxon>
        <taxon>Strongyloidoidea</taxon>
        <taxon>Steinernematidae</taxon>
        <taxon>Steinernema</taxon>
    </lineage>
</organism>
<reference evidence="2 3" key="2">
    <citation type="journal article" date="2019" name="G3 (Bethesda)">
        <title>Hybrid Assembly of the Genome of the Entomopathogenic Nematode Steinernema carpocapsae Identifies the X-Chromosome.</title>
        <authorList>
            <person name="Serra L."/>
            <person name="Macchietto M."/>
            <person name="Macias-Munoz A."/>
            <person name="McGill C.J."/>
            <person name="Rodriguez I.M."/>
            <person name="Rodriguez B."/>
            <person name="Murad R."/>
            <person name="Mortazavi A."/>
        </authorList>
    </citation>
    <scope>NUCLEOTIDE SEQUENCE [LARGE SCALE GENOMIC DNA]</scope>
    <source>
        <strain evidence="2 3">ALL</strain>
    </source>
</reference>
<reference evidence="2 3" key="1">
    <citation type="journal article" date="2015" name="Genome Biol.">
        <title>Comparative genomics of Steinernema reveals deeply conserved gene regulatory networks.</title>
        <authorList>
            <person name="Dillman A.R."/>
            <person name="Macchietto M."/>
            <person name="Porter C.F."/>
            <person name="Rogers A."/>
            <person name="Williams B."/>
            <person name="Antoshechkin I."/>
            <person name="Lee M.M."/>
            <person name="Goodwin Z."/>
            <person name="Lu X."/>
            <person name="Lewis E.E."/>
            <person name="Goodrich-Blair H."/>
            <person name="Stock S.P."/>
            <person name="Adams B.J."/>
            <person name="Sternberg P.W."/>
            <person name="Mortazavi A."/>
        </authorList>
    </citation>
    <scope>NUCLEOTIDE SEQUENCE [LARGE SCALE GENOMIC DNA]</scope>
    <source>
        <strain evidence="2 3">ALL</strain>
    </source>
</reference>
<gene>
    <name evidence="2" type="ORF">L596_007242</name>
</gene>
<proteinExistence type="predicted"/>
<feature type="compositionally biased region" description="Basic and acidic residues" evidence="1">
    <location>
        <begin position="68"/>
        <end position="78"/>
    </location>
</feature>
<dbReference type="EMBL" id="AZBU02000002">
    <property type="protein sequence ID" value="TKR92624.1"/>
    <property type="molecule type" value="Genomic_DNA"/>
</dbReference>
<name>A0A4U5P9Q1_STECR</name>
<evidence type="ECO:0000256" key="1">
    <source>
        <dbReference type="SAM" id="MobiDB-lite"/>
    </source>
</evidence>
<protein>
    <submittedName>
        <fullName evidence="2">Uncharacterized protein</fullName>
    </submittedName>
</protein>
<keyword evidence="3" id="KW-1185">Reference proteome</keyword>
<feature type="region of interest" description="Disordered" evidence="1">
    <location>
        <begin position="39"/>
        <end position="91"/>
    </location>
</feature>
<dbReference type="Proteomes" id="UP000298663">
    <property type="component" value="Unassembled WGS sequence"/>
</dbReference>
<evidence type="ECO:0000313" key="2">
    <source>
        <dbReference type="EMBL" id="TKR92624.1"/>
    </source>
</evidence>
<dbReference type="OrthoDB" id="10044343at2759"/>
<sequence>MNVLPPFLTAALQQNPLLQQQMLGLTTTGIPSTPFNALPVFGTTNDEDEDSENIATTEPEDLTVGTDYRFRKEKKTDSSEDGDQNPQQNWSFEEQFKQLLFELTASRYRIARPIG</sequence>
<comment type="caution">
    <text evidence="2">The sequence shown here is derived from an EMBL/GenBank/DDBJ whole genome shotgun (WGS) entry which is preliminary data.</text>
</comment>
<accession>A0A4U5P9Q1</accession>